<dbReference type="RefSeq" id="WP_154740702.1">
    <property type="nucleotide sequence ID" value="NZ_WMBQ01000002.1"/>
</dbReference>
<dbReference type="AlphaFoldDB" id="A0A6I3KU98"/>
<feature type="signal peptide" evidence="1">
    <location>
        <begin position="1"/>
        <end position="27"/>
    </location>
</feature>
<protein>
    <recommendedName>
        <fullName evidence="4">PepSY domain-containing protein</fullName>
    </recommendedName>
</protein>
<gene>
    <name evidence="2" type="ORF">GIW81_18125</name>
</gene>
<proteinExistence type="predicted"/>
<sequence>MLNDISLMRRIIFPLIAVVATLPPAVATDACIADWSDAASIVHQKKLTTVEALSRLAAAELPGAIVKTTLCEEKGSFVYRLVVRDPQGKLTAHTVDARAPFGR</sequence>
<evidence type="ECO:0000313" key="2">
    <source>
        <dbReference type="EMBL" id="MTD96261.1"/>
    </source>
</evidence>
<evidence type="ECO:0000313" key="3">
    <source>
        <dbReference type="Proteomes" id="UP000440694"/>
    </source>
</evidence>
<comment type="caution">
    <text evidence="2">The sequence shown here is derived from an EMBL/GenBank/DDBJ whole genome shotgun (WGS) entry which is preliminary data.</text>
</comment>
<reference evidence="2 3" key="1">
    <citation type="submission" date="2019-11" db="EMBL/GenBank/DDBJ databases">
        <title>Identification of a novel strain.</title>
        <authorList>
            <person name="Xu Q."/>
            <person name="Wang G."/>
        </authorList>
    </citation>
    <scope>NUCLEOTIDE SEQUENCE [LARGE SCALE GENOMIC DNA]</scope>
    <source>
        <strain evidence="3">xq</strain>
    </source>
</reference>
<name>A0A6I3KU98_9HYPH</name>
<accession>A0A6I3KU98</accession>
<feature type="chain" id="PRO_5026301623" description="PepSY domain-containing protein" evidence="1">
    <location>
        <begin position="28"/>
        <end position="103"/>
    </location>
</feature>
<dbReference type="EMBL" id="WMBQ01000002">
    <property type="protein sequence ID" value="MTD96261.1"/>
    <property type="molecule type" value="Genomic_DNA"/>
</dbReference>
<evidence type="ECO:0000256" key="1">
    <source>
        <dbReference type="SAM" id="SignalP"/>
    </source>
</evidence>
<keyword evidence="3" id="KW-1185">Reference proteome</keyword>
<keyword evidence="1" id="KW-0732">Signal</keyword>
<organism evidence="2 3">
    <name type="scientific">Hyphomicrobium album</name>
    <dbReference type="NCBI Taxonomy" id="2665159"/>
    <lineage>
        <taxon>Bacteria</taxon>
        <taxon>Pseudomonadati</taxon>
        <taxon>Pseudomonadota</taxon>
        <taxon>Alphaproteobacteria</taxon>
        <taxon>Hyphomicrobiales</taxon>
        <taxon>Hyphomicrobiaceae</taxon>
        <taxon>Hyphomicrobium</taxon>
    </lineage>
</organism>
<dbReference type="Proteomes" id="UP000440694">
    <property type="component" value="Unassembled WGS sequence"/>
</dbReference>
<evidence type="ECO:0008006" key="4">
    <source>
        <dbReference type="Google" id="ProtNLM"/>
    </source>
</evidence>